<evidence type="ECO:0000256" key="4">
    <source>
        <dbReference type="ARBA" id="ARBA00022771"/>
    </source>
</evidence>
<feature type="domain" description="C2H2-type" evidence="11">
    <location>
        <begin position="948"/>
        <end position="970"/>
    </location>
</feature>
<evidence type="ECO:0000313" key="13">
    <source>
        <dbReference type="Proteomes" id="UP000838756"/>
    </source>
</evidence>
<feature type="domain" description="C2H2-type" evidence="11">
    <location>
        <begin position="427"/>
        <end position="450"/>
    </location>
</feature>
<keyword evidence="7" id="KW-0238">DNA-binding</keyword>
<feature type="domain" description="C2H2-type" evidence="11">
    <location>
        <begin position="1510"/>
        <end position="1538"/>
    </location>
</feature>
<evidence type="ECO:0000256" key="6">
    <source>
        <dbReference type="ARBA" id="ARBA00023015"/>
    </source>
</evidence>
<feature type="domain" description="C2H2-type" evidence="11">
    <location>
        <begin position="1567"/>
        <end position="1594"/>
    </location>
</feature>
<dbReference type="GO" id="GO:0005634">
    <property type="term" value="C:nucleus"/>
    <property type="evidence" value="ECO:0007669"/>
    <property type="project" value="UniProtKB-SubCell"/>
</dbReference>
<keyword evidence="4 10" id="KW-0863">Zinc-finger</keyword>
<evidence type="ECO:0000256" key="3">
    <source>
        <dbReference type="ARBA" id="ARBA00022737"/>
    </source>
</evidence>
<feature type="domain" description="C2H2-type" evidence="11">
    <location>
        <begin position="825"/>
        <end position="848"/>
    </location>
</feature>
<evidence type="ECO:0000313" key="12">
    <source>
        <dbReference type="EMBL" id="CAH2234262.1"/>
    </source>
</evidence>
<evidence type="ECO:0000256" key="9">
    <source>
        <dbReference type="ARBA" id="ARBA00023242"/>
    </source>
</evidence>
<feature type="domain" description="C2H2-type" evidence="11">
    <location>
        <begin position="1038"/>
        <end position="1060"/>
    </location>
</feature>
<feature type="domain" description="C2H2-type" evidence="11">
    <location>
        <begin position="1399"/>
        <end position="1427"/>
    </location>
</feature>
<dbReference type="PANTHER" id="PTHR24379">
    <property type="entry name" value="KRAB AND ZINC FINGER DOMAIN-CONTAINING"/>
    <property type="match status" value="1"/>
</dbReference>
<keyword evidence="6" id="KW-0805">Transcription regulation</keyword>
<feature type="domain" description="C2H2-type" evidence="11">
    <location>
        <begin position="920"/>
        <end position="948"/>
    </location>
</feature>
<evidence type="ECO:0000256" key="1">
    <source>
        <dbReference type="ARBA" id="ARBA00004123"/>
    </source>
</evidence>
<keyword evidence="2" id="KW-0479">Metal-binding</keyword>
<keyword evidence="3" id="KW-0677">Repeat</keyword>
<feature type="domain" description="C2H2-type" evidence="11">
    <location>
        <begin position="399"/>
        <end position="427"/>
    </location>
</feature>
<dbReference type="InterPro" id="IPR013087">
    <property type="entry name" value="Znf_C2H2_type"/>
</dbReference>
<feature type="domain" description="C2H2-type" evidence="11">
    <location>
        <begin position="700"/>
        <end position="723"/>
    </location>
</feature>
<gene>
    <name evidence="12" type="primary">jg14217</name>
    <name evidence="12" type="ORF">PAEG_LOCUS12127</name>
</gene>
<dbReference type="GO" id="GO:0003677">
    <property type="term" value="F:DNA binding"/>
    <property type="evidence" value="ECO:0007669"/>
    <property type="project" value="UniProtKB-KW"/>
</dbReference>
<dbReference type="FunFam" id="3.30.160.60:FF:000646">
    <property type="entry name" value="Myeloid zinc finger 1"/>
    <property type="match status" value="1"/>
</dbReference>
<dbReference type="PROSITE" id="PS00028">
    <property type="entry name" value="ZINC_FINGER_C2H2_1"/>
    <property type="match status" value="28"/>
</dbReference>
<evidence type="ECO:0000256" key="8">
    <source>
        <dbReference type="ARBA" id="ARBA00023163"/>
    </source>
</evidence>
<dbReference type="OrthoDB" id="40579at2759"/>
<proteinExistence type="predicted"/>
<feature type="domain" description="C2H2-type" evidence="11">
    <location>
        <begin position="122"/>
        <end position="150"/>
    </location>
</feature>
<keyword evidence="5" id="KW-0862">Zinc</keyword>
<reference evidence="12" key="1">
    <citation type="submission" date="2022-03" db="EMBL/GenBank/DDBJ databases">
        <authorList>
            <person name="Lindestad O."/>
        </authorList>
    </citation>
    <scope>NUCLEOTIDE SEQUENCE</scope>
</reference>
<keyword evidence="8" id="KW-0804">Transcription</keyword>
<evidence type="ECO:0000256" key="7">
    <source>
        <dbReference type="ARBA" id="ARBA00023125"/>
    </source>
</evidence>
<dbReference type="Proteomes" id="UP000838756">
    <property type="component" value="Unassembled WGS sequence"/>
</dbReference>
<feature type="domain" description="C2H2-type" evidence="11">
    <location>
        <begin position="673"/>
        <end position="701"/>
    </location>
</feature>
<protein>
    <submittedName>
        <fullName evidence="12">Jg14217 protein</fullName>
    </submittedName>
</protein>
<dbReference type="Pfam" id="PF00096">
    <property type="entry name" value="zf-C2H2"/>
    <property type="match status" value="2"/>
</dbReference>
<comment type="caution">
    <text evidence="12">The sequence shown here is derived from an EMBL/GenBank/DDBJ whole genome shotgun (WGS) entry which is preliminary data.</text>
</comment>
<feature type="domain" description="C2H2-type" evidence="11">
    <location>
        <begin position="248"/>
        <end position="272"/>
    </location>
</feature>
<dbReference type="SMART" id="SM00355">
    <property type="entry name" value="ZnF_C2H2"/>
    <property type="match status" value="39"/>
</dbReference>
<feature type="domain" description="C2H2-type" evidence="11">
    <location>
        <begin position="1539"/>
        <end position="1566"/>
    </location>
</feature>
<keyword evidence="13" id="KW-1185">Reference proteome</keyword>
<name>A0A8S4RFX0_9NEOP</name>
<accession>A0A8S4RFX0</accession>
<feature type="domain" description="C2H2-type" evidence="11">
    <location>
        <begin position="1304"/>
        <end position="1327"/>
    </location>
</feature>
<dbReference type="EMBL" id="CAKXAJ010025042">
    <property type="protein sequence ID" value="CAH2234262.1"/>
    <property type="molecule type" value="Genomic_DNA"/>
</dbReference>
<feature type="domain" description="C2H2-type" evidence="11">
    <location>
        <begin position="1158"/>
        <end position="1186"/>
    </location>
</feature>
<sequence>MQSVSPGLSATQRQNLQKFFINTSVIPFEFNNGLCCFFCGKHIIQYDDLKKHTKSHDSSTIEKFFQELTPVMINLDVSEVNCDICELTFEEFGSLIDHVKSSHDLTDLTTYVDIRKFSLIDIRCVECDKRFINYSVLQRHIHEMHEVLAPSNNVIYSTANYEIRKKLKTKANKHSLNNKKKYSLDCPKCSKILTSKLGYQLHLTKCGLKKEPNVVSVRNTTPLKVRQNISSIISMSTAIPFKFFKNHFRCFYCSKDFADFEVLKDHTVTDHSDFDYESKVMKKIKGKEVTVKIDILNLTCKLCLENLVDLSDLINHLTSNHGAIYDTSIECLQPFRILKDDIRCPLCPDAVFRYFKKLLEHMNEIHSDNNIVCAHCGLTFRGHPNYRAHMSRYHRTRACKCPDCNMEFWNLEKLARHRANVHGTKKFNCPQCIEKFVTNYMMRRHQIVVHGFGHKCQYCNKLFTRNSHMKNHVRRLHLKEKNVECNVCKEKFFDRALLNVHMVKHIGERNYHCDVCDFNGPPKKLSSNTLRRRNLMILFNNTTIIPFKCRGKCRCFYCGEEIPIYDELRKHTEAHGPCSENDRSIKLIKTDDAEVKIDVSDLTCVLCNETFNNLDEIVAHLMNKHKLPYDKNVKLLVMTYRLIDLQCLLCKQKFLQVSELVIHVNLKHPSQSLDCNVCHQTFIRKGYLDAHMRLKHKKDHKCLKCPNKFASHAELQEHKSKAHVAVCNICFTRFSTQKKRLMHMKTEHSGDKLKCGFCLKSMNTQLGFLRHAAKCTDKRIDESNTEILFNEDVDKKPAVIQIRKNIACLINMSTAIPFKYFMSRFRCFYCPKNFTNCLDLREHTVNQHPVCHTNFKCMRLRNRHEGCVKIDISVLSCKVCYENYSNLETLIEHLIQEHRAQYDKTVDSNIQPYKLIKDNYPCPICTEVYTHFSTLLKHVGQTHTDNKNICVHCGKSFRNLPNLRVHISNHHKTSGSFKCETCCLEFPSNKYLQTHMGRAHGVCNKPVKKCSANKLRRTNLQTLFNNTSIIPFKWRGKYICFYCGEGLKEHDELKRHTKKHGICLDGDHALRLVKAADVEVKIDVSEIICNLCYEELPTFDNIIDHLMIKHNLPYDRDVKLKIAPYKLSDLTCLSCDQKFNYLSKLINHVNVDHPNDCLVCIECKQKFNKKRDLDAHFRTKHRNQHLCSKCYLTFSTNSELLSHKSNAHPFLCNICFKPFLTLQKRLQHIETSHLDAILKCGFCSKSSSSKGFLEHAAICNVNVKNEIIVPDDDNKPSVKQIRVNIACILNMSTAVPFKYFMSRFRCFYCPKDFTECDDLKQHTIIEHPLCDTKLKSMKLRNRRDGGIKVDTSSLSCKICFESLDDLNTLIDHLICKHKINYDRSTTVNLQSYKLAKENFPCPFCVEVFRYFSTLLNHVGKRHTDNKNICVHCGLAFRNLPNLRAHNARHHKVANFKCTLCDLQFTSNNYLQTHLGRVHKNKIVDCQECVEKFTSVYEMQRHKIDAHSTGHKCTYCQKLFTRNSFMVNHIRRTHLKEKNVQCSICHDKFFDSQRLKGHMVKHYGERNFHCDLCGKRFLWKKNLKGHMASHIKNTQYHKNLGG</sequence>
<feature type="domain" description="C2H2-type" evidence="11">
    <location>
        <begin position="483"/>
        <end position="510"/>
    </location>
</feature>
<dbReference type="InterPro" id="IPR036236">
    <property type="entry name" value="Znf_C2H2_sf"/>
</dbReference>
<feature type="domain" description="C2H2-type" evidence="11">
    <location>
        <begin position="454"/>
        <end position="482"/>
    </location>
</feature>
<dbReference type="SUPFAM" id="SSF57667">
    <property type="entry name" value="beta-beta-alpha zinc fingers"/>
    <property type="match status" value="8"/>
</dbReference>
<dbReference type="Gene3D" id="3.30.160.60">
    <property type="entry name" value="Classic Zinc Finger"/>
    <property type="match status" value="13"/>
</dbReference>
<evidence type="ECO:0000256" key="10">
    <source>
        <dbReference type="PROSITE-ProRule" id="PRU00042"/>
    </source>
</evidence>
<dbReference type="PANTHER" id="PTHR24379:SF121">
    <property type="entry name" value="C2H2-TYPE DOMAIN-CONTAINING PROTEIN"/>
    <property type="match status" value="1"/>
</dbReference>
<organism evidence="12 13">
    <name type="scientific">Pararge aegeria aegeria</name>
    <dbReference type="NCBI Taxonomy" id="348720"/>
    <lineage>
        <taxon>Eukaryota</taxon>
        <taxon>Metazoa</taxon>
        <taxon>Ecdysozoa</taxon>
        <taxon>Arthropoda</taxon>
        <taxon>Hexapoda</taxon>
        <taxon>Insecta</taxon>
        <taxon>Pterygota</taxon>
        <taxon>Neoptera</taxon>
        <taxon>Endopterygota</taxon>
        <taxon>Lepidoptera</taxon>
        <taxon>Glossata</taxon>
        <taxon>Ditrysia</taxon>
        <taxon>Papilionoidea</taxon>
        <taxon>Nymphalidae</taxon>
        <taxon>Satyrinae</taxon>
        <taxon>Satyrini</taxon>
        <taxon>Parargina</taxon>
        <taxon>Pararge</taxon>
    </lineage>
</organism>
<feature type="domain" description="C2H2-type" evidence="11">
    <location>
        <begin position="1455"/>
        <end position="1481"/>
    </location>
</feature>
<keyword evidence="9" id="KW-0539">Nucleus</keyword>
<dbReference type="GO" id="GO:0008270">
    <property type="term" value="F:zinc ion binding"/>
    <property type="evidence" value="ECO:0007669"/>
    <property type="project" value="UniProtKB-KW"/>
</dbReference>
<feature type="domain" description="C2H2-type" evidence="11">
    <location>
        <begin position="725"/>
        <end position="753"/>
    </location>
</feature>
<dbReference type="PROSITE" id="PS50157">
    <property type="entry name" value="ZINC_FINGER_C2H2_2"/>
    <property type="match status" value="20"/>
</dbReference>
<comment type="subcellular location">
    <subcellularLocation>
        <location evidence="1">Nucleus</location>
    </subcellularLocation>
</comment>
<evidence type="ECO:0000259" key="11">
    <source>
        <dbReference type="PROSITE" id="PS50157"/>
    </source>
</evidence>
<evidence type="ECO:0000256" key="2">
    <source>
        <dbReference type="ARBA" id="ARBA00022723"/>
    </source>
</evidence>
<evidence type="ECO:0000256" key="5">
    <source>
        <dbReference type="ARBA" id="ARBA00022833"/>
    </source>
</evidence>